<dbReference type="SFLD" id="SFLDS00029">
    <property type="entry name" value="Radical_SAM"/>
    <property type="match status" value="1"/>
</dbReference>
<dbReference type="AlphaFoldDB" id="A0A5C8E1Q6"/>
<dbReference type="RefSeq" id="WP_147737209.1">
    <property type="nucleotide sequence ID" value="NZ_SAXX01000023.1"/>
</dbReference>
<dbReference type="InterPro" id="IPR023885">
    <property type="entry name" value="4Fe4S-binding_SPASM_dom"/>
</dbReference>
<name>A0A5C8E1Q6_9SPIR</name>
<evidence type="ECO:0000256" key="5">
    <source>
        <dbReference type="ARBA" id="ARBA00023014"/>
    </source>
</evidence>
<evidence type="ECO:0000256" key="3">
    <source>
        <dbReference type="ARBA" id="ARBA00022723"/>
    </source>
</evidence>
<sequence>MYYKLKANSFFRNYNNIGYIVNINNNSDRVVNESGALFLSLLSYKAQSLKELSNIALDKFVNVSLIELQNDMKDFYDRFYFEDFLIRGETEKECNNLEKISISNATIKNQFNSYEMQNNIGTQEFLEKYFAKNPKLLSFQIELTSKCNERCIHCYIPHEDKLYNIDDNLYFQTIKQLKDIGIISISLSGGEPMLHPNFLDFLKYAQDSDFYVKVFTNLTLLNEEIIKQMKNNRTSVYVSLYSMNEINHDAITQMKGSFNKTKSNILKLIENNIPVYINCPIIDYNKNDYNEVYKWAKDLNLEVRVDYDIMARCDLTTDNLEHRLKTEEMENIIINILDNNKENQKQTVSKELNKDKEYTSDRDLCGACITSCCIDVKGNVYPCTGWNYNCGNLNETSLKDIWEKSPQMLYIRSLNRKDFNKCIDCKDIDYCFMCMAKNANESKTGNPLEINNHFCDVARMNRQVIENWREKNNLVNKDSNELTI</sequence>
<keyword evidence="4" id="KW-0408">Iron</keyword>
<evidence type="ECO:0000313" key="8">
    <source>
        <dbReference type="Proteomes" id="UP000324707"/>
    </source>
</evidence>
<dbReference type="GO" id="GO:0046872">
    <property type="term" value="F:metal ion binding"/>
    <property type="evidence" value="ECO:0007669"/>
    <property type="project" value="UniProtKB-KW"/>
</dbReference>
<dbReference type="GO" id="GO:0003824">
    <property type="term" value="F:catalytic activity"/>
    <property type="evidence" value="ECO:0007669"/>
    <property type="project" value="InterPro"/>
</dbReference>
<dbReference type="Proteomes" id="UP000324707">
    <property type="component" value="Unassembled WGS sequence"/>
</dbReference>
<comment type="cofactor">
    <cofactor evidence="1">
        <name>[4Fe-4S] cluster</name>
        <dbReference type="ChEBI" id="CHEBI:49883"/>
    </cofactor>
</comment>
<keyword evidence="5" id="KW-0411">Iron-sulfur</keyword>
<dbReference type="Pfam" id="PF13186">
    <property type="entry name" value="SPASM"/>
    <property type="match status" value="1"/>
</dbReference>
<evidence type="ECO:0000313" key="7">
    <source>
        <dbReference type="EMBL" id="TXJ30312.1"/>
    </source>
</evidence>
<dbReference type="GO" id="GO:0051536">
    <property type="term" value="F:iron-sulfur cluster binding"/>
    <property type="evidence" value="ECO:0007669"/>
    <property type="project" value="UniProtKB-KW"/>
</dbReference>
<dbReference type="Pfam" id="PF04055">
    <property type="entry name" value="Radical_SAM"/>
    <property type="match status" value="1"/>
</dbReference>
<dbReference type="InterPro" id="IPR050377">
    <property type="entry name" value="Radical_SAM_PqqE_MftC-like"/>
</dbReference>
<dbReference type="EMBL" id="SAXX01000023">
    <property type="protein sequence ID" value="TXJ30312.1"/>
    <property type="molecule type" value="Genomic_DNA"/>
</dbReference>
<evidence type="ECO:0000256" key="4">
    <source>
        <dbReference type="ARBA" id="ARBA00023004"/>
    </source>
</evidence>
<keyword evidence="3" id="KW-0479">Metal-binding</keyword>
<evidence type="ECO:0000259" key="6">
    <source>
        <dbReference type="PROSITE" id="PS51918"/>
    </source>
</evidence>
<dbReference type="SUPFAM" id="SSF102114">
    <property type="entry name" value="Radical SAM enzymes"/>
    <property type="match status" value="1"/>
</dbReference>
<dbReference type="PROSITE" id="PS51918">
    <property type="entry name" value="RADICAL_SAM"/>
    <property type="match status" value="1"/>
</dbReference>
<proteinExistence type="predicted"/>
<dbReference type="SFLD" id="SFLDG01067">
    <property type="entry name" value="SPASM/twitch_domain_containing"/>
    <property type="match status" value="1"/>
</dbReference>
<dbReference type="SFLD" id="SFLDG01386">
    <property type="entry name" value="main_SPASM_domain-containing"/>
    <property type="match status" value="1"/>
</dbReference>
<accession>A0A5C8E1Q6</accession>
<dbReference type="InterPro" id="IPR013785">
    <property type="entry name" value="Aldolase_TIM"/>
</dbReference>
<gene>
    <name evidence="7" type="ORF">EPJ69_09575</name>
</gene>
<reference evidence="7 8" key="1">
    <citation type="journal article" date="1992" name="Lakartidningen">
        <title>[Penicillin V and not amoxicillin is the first choice preparation in acute otitis].</title>
        <authorList>
            <person name="Kamme C."/>
            <person name="Lundgren K."/>
            <person name="Prellner K."/>
        </authorList>
    </citation>
    <scope>NUCLEOTIDE SEQUENCE [LARGE SCALE GENOMIC DNA]</scope>
    <source>
        <strain evidence="7 8">PC5538III-lc</strain>
    </source>
</reference>
<comment type="caution">
    <text evidence="7">The sequence shown here is derived from an EMBL/GenBank/DDBJ whole genome shotgun (WGS) entry which is preliminary data.</text>
</comment>
<evidence type="ECO:0000256" key="1">
    <source>
        <dbReference type="ARBA" id="ARBA00001966"/>
    </source>
</evidence>
<keyword evidence="2" id="KW-0949">S-adenosyl-L-methionine</keyword>
<dbReference type="Gene3D" id="3.20.20.70">
    <property type="entry name" value="Aldolase class I"/>
    <property type="match status" value="1"/>
</dbReference>
<dbReference type="CDD" id="cd01335">
    <property type="entry name" value="Radical_SAM"/>
    <property type="match status" value="1"/>
</dbReference>
<protein>
    <submittedName>
        <fullName evidence="7">Radical SAM protein</fullName>
    </submittedName>
</protein>
<dbReference type="PANTHER" id="PTHR11228">
    <property type="entry name" value="RADICAL SAM DOMAIN PROTEIN"/>
    <property type="match status" value="1"/>
</dbReference>
<feature type="domain" description="Radical SAM core" evidence="6">
    <location>
        <begin position="129"/>
        <end position="355"/>
    </location>
</feature>
<dbReference type="InterPro" id="IPR007197">
    <property type="entry name" value="rSAM"/>
</dbReference>
<organism evidence="7 8">
    <name type="scientific">Brachyspira aalborgi</name>
    <dbReference type="NCBI Taxonomy" id="29522"/>
    <lineage>
        <taxon>Bacteria</taxon>
        <taxon>Pseudomonadati</taxon>
        <taxon>Spirochaetota</taxon>
        <taxon>Spirochaetia</taxon>
        <taxon>Brachyspirales</taxon>
        <taxon>Brachyspiraceae</taxon>
        <taxon>Brachyspira</taxon>
    </lineage>
</organism>
<dbReference type="InterPro" id="IPR058240">
    <property type="entry name" value="rSAM_sf"/>
</dbReference>
<evidence type="ECO:0000256" key="2">
    <source>
        <dbReference type="ARBA" id="ARBA00022691"/>
    </source>
</evidence>
<dbReference type="PANTHER" id="PTHR11228:SF7">
    <property type="entry name" value="PQQA PEPTIDE CYCLASE"/>
    <property type="match status" value="1"/>
</dbReference>